<feature type="domain" description="Glucose-methanol-choline oxidoreductase C-terminal" evidence="7">
    <location>
        <begin position="428"/>
        <end position="552"/>
    </location>
</feature>
<keyword evidence="2" id="KW-0285">Flavoprotein</keyword>
<dbReference type="InterPro" id="IPR000172">
    <property type="entry name" value="GMC_OxRdtase_N"/>
</dbReference>
<proteinExistence type="inferred from homology"/>
<dbReference type="SUPFAM" id="SSF51905">
    <property type="entry name" value="FAD/NAD(P)-binding domain"/>
    <property type="match status" value="1"/>
</dbReference>
<dbReference type="OrthoDB" id="9787779at2"/>
<keyword evidence="4" id="KW-0560">Oxidoreductase</keyword>
<dbReference type="GO" id="GO:0050660">
    <property type="term" value="F:flavin adenine dinucleotide binding"/>
    <property type="evidence" value="ECO:0007669"/>
    <property type="project" value="InterPro"/>
</dbReference>
<dbReference type="PANTHER" id="PTHR46056:SF12">
    <property type="entry name" value="LONG-CHAIN-ALCOHOL OXIDASE"/>
    <property type="match status" value="1"/>
</dbReference>
<dbReference type="SUPFAM" id="SSF54373">
    <property type="entry name" value="FAD-linked reductases, C-terminal domain"/>
    <property type="match status" value="1"/>
</dbReference>
<dbReference type="Proteomes" id="UP000076490">
    <property type="component" value="Unassembled WGS sequence"/>
</dbReference>
<reference evidence="8 9" key="1">
    <citation type="submission" date="2016-01" db="EMBL/GenBank/DDBJ databases">
        <title>Whole genome sequencing of Bhargavaea cecembensis T14.</title>
        <authorList>
            <person name="Hong K.W."/>
        </authorList>
    </citation>
    <scope>NUCLEOTIDE SEQUENCE [LARGE SCALE GENOMIC DNA]</scope>
    <source>
        <strain evidence="8 9">T14</strain>
    </source>
</reference>
<evidence type="ECO:0000256" key="2">
    <source>
        <dbReference type="ARBA" id="ARBA00022630"/>
    </source>
</evidence>
<dbReference type="EMBL" id="LQNT01000012">
    <property type="protein sequence ID" value="KZE36836.1"/>
    <property type="molecule type" value="Genomic_DNA"/>
</dbReference>
<dbReference type="Pfam" id="PF05199">
    <property type="entry name" value="GMC_oxred_C"/>
    <property type="match status" value="1"/>
</dbReference>
<keyword evidence="3" id="KW-0274">FAD</keyword>
<protein>
    <submittedName>
        <fullName evidence="8">GMC family oxidoreductase</fullName>
    </submittedName>
</protein>
<feature type="region of interest" description="Disordered" evidence="5">
    <location>
        <begin position="161"/>
        <end position="182"/>
    </location>
</feature>
<evidence type="ECO:0000256" key="3">
    <source>
        <dbReference type="ARBA" id="ARBA00022827"/>
    </source>
</evidence>
<evidence type="ECO:0000256" key="1">
    <source>
        <dbReference type="ARBA" id="ARBA00010790"/>
    </source>
</evidence>
<dbReference type="Gene3D" id="3.50.50.60">
    <property type="entry name" value="FAD/NAD(P)-binding domain"/>
    <property type="match status" value="2"/>
</dbReference>
<dbReference type="InterPro" id="IPR036188">
    <property type="entry name" value="FAD/NAD-bd_sf"/>
</dbReference>
<comment type="similarity">
    <text evidence="1">Belongs to the GMC oxidoreductase family.</text>
</comment>
<evidence type="ECO:0000256" key="5">
    <source>
        <dbReference type="SAM" id="MobiDB-lite"/>
    </source>
</evidence>
<gene>
    <name evidence="8" type="ORF">AV656_13720</name>
</gene>
<dbReference type="Pfam" id="PF00732">
    <property type="entry name" value="GMC_oxred_N"/>
    <property type="match status" value="1"/>
</dbReference>
<sequence length="570" mass="62917">MATTLDKVDVVTVGAGWTGGIIAAEAAKAGLKVVSIERGRERGTEDFLRVHDEYRYAIRYELMQDLSKETITFRNKRDQRALPMRTMGSFLLGEGLGGAGTHWNGQTWRFLPYDFEIKTLSDKKYGADKLGPEYQLQDWGITYDELEPYYDTFEKTAGLSGDDTNPFAGKRSNPFPTPPMKKTPILQKFENATKDLGYTAFMIPSANLSEAYTNPDGQTINACMYCGFCERFGCEYGAKTSPEITVIPTARETGNFEVRFHSNVVEVLHEGGKATGVRYVNWMSGEEFIQPAETVVLTSYVMNNAKLLMVSDIGEMYDPKTGRGTLGRNYCYQILPGATGFFDEQFNTFMGAGSLGMAIDDFNGDNFDHSDLDFLHGSLLTMTQTGVRPIATNPVPPDTPSWGAEFKKASIENYTRVLSVGSEGASLPHRDNYLTLDPTYKDAYGVPLLQLTYNFTDQDRALHKFITEKAVEIMEEMGAKQTIGSNPITDYDIVPYQTTHNTGGTVMGADPATSVVNNYLQHWDMDNLFVVGAGNFAHNGGYNPTGTVGALAYRAAEGIIKYSKEGGSLV</sequence>
<dbReference type="AlphaFoldDB" id="A0A163ENX4"/>
<comment type="caution">
    <text evidence="8">The sequence shown here is derived from an EMBL/GenBank/DDBJ whole genome shotgun (WGS) entry which is preliminary data.</text>
</comment>
<evidence type="ECO:0000313" key="8">
    <source>
        <dbReference type="EMBL" id="KZE36836.1"/>
    </source>
</evidence>
<evidence type="ECO:0000259" key="6">
    <source>
        <dbReference type="Pfam" id="PF00732"/>
    </source>
</evidence>
<evidence type="ECO:0000256" key="4">
    <source>
        <dbReference type="ARBA" id="ARBA00023002"/>
    </source>
</evidence>
<dbReference type="PANTHER" id="PTHR46056">
    <property type="entry name" value="LONG-CHAIN-ALCOHOL OXIDASE"/>
    <property type="match status" value="1"/>
</dbReference>
<accession>A0A163ENX4</accession>
<name>A0A163ENX4_9BACL</name>
<evidence type="ECO:0000313" key="9">
    <source>
        <dbReference type="Proteomes" id="UP000076490"/>
    </source>
</evidence>
<organism evidence="8 9">
    <name type="scientific">Bhargavaea cecembensis</name>
    <dbReference type="NCBI Taxonomy" id="394098"/>
    <lineage>
        <taxon>Bacteria</taxon>
        <taxon>Bacillati</taxon>
        <taxon>Bacillota</taxon>
        <taxon>Bacilli</taxon>
        <taxon>Bacillales</taxon>
        <taxon>Caryophanaceae</taxon>
        <taxon>Bhargavaea</taxon>
    </lineage>
</organism>
<dbReference type="RefSeq" id="WP_063183090.1">
    <property type="nucleotide sequence ID" value="NZ_LQNT01000012.1"/>
</dbReference>
<dbReference type="GO" id="GO:0016614">
    <property type="term" value="F:oxidoreductase activity, acting on CH-OH group of donors"/>
    <property type="evidence" value="ECO:0007669"/>
    <property type="project" value="InterPro"/>
</dbReference>
<dbReference type="InterPro" id="IPR007867">
    <property type="entry name" value="GMC_OxRtase_C"/>
</dbReference>
<feature type="domain" description="Glucose-methanol-choline oxidoreductase N-terminal" evidence="6">
    <location>
        <begin position="218"/>
        <end position="329"/>
    </location>
</feature>
<evidence type="ECO:0000259" key="7">
    <source>
        <dbReference type="Pfam" id="PF05199"/>
    </source>
</evidence>